<gene>
    <name evidence="1" type="ORF">MUK42_03699</name>
</gene>
<dbReference type="AlphaFoldDB" id="A0A9E7FUW6"/>
<dbReference type="OrthoDB" id="597908at2759"/>
<dbReference type="EMBL" id="CP097507">
    <property type="protein sequence ID" value="URE03451.1"/>
    <property type="molecule type" value="Genomic_DNA"/>
</dbReference>
<proteinExistence type="predicted"/>
<dbReference type="Proteomes" id="UP001055439">
    <property type="component" value="Chromosome 5"/>
</dbReference>
<evidence type="ECO:0000313" key="2">
    <source>
        <dbReference type="Proteomes" id="UP001055439"/>
    </source>
</evidence>
<reference evidence="1" key="1">
    <citation type="submission" date="2022-05" db="EMBL/GenBank/DDBJ databases">
        <title>The Musa troglodytarum L. genome provides insights into the mechanism of non-climacteric behaviour and enrichment of carotenoids.</title>
        <authorList>
            <person name="Wang J."/>
        </authorList>
    </citation>
    <scope>NUCLEOTIDE SEQUENCE</scope>
    <source>
        <tissue evidence="1">Leaf</tissue>
    </source>
</reference>
<accession>A0A9E7FUW6</accession>
<evidence type="ECO:0000313" key="1">
    <source>
        <dbReference type="EMBL" id="URE03451.1"/>
    </source>
</evidence>
<keyword evidence="2" id="KW-1185">Reference proteome</keyword>
<protein>
    <submittedName>
        <fullName evidence="1">Uncharacterized protein</fullName>
    </submittedName>
</protein>
<sequence length="93" mass="9893">MEEGRVDELVDGRLGGKFPAEEAVPVVKLGLICTSQVPSNRPGMSEVIMTACNNLRRTSDLHAGKAFPFDADSQDCQLTVGLKSASRPKGPPP</sequence>
<dbReference type="Gene3D" id="1.10.510.10">
    <property type="entry name" value="Transferase(Phosphotransferase) domain 1"/>
    <property type="match status" value="1"/>
</dbReference>
<name>A0A9E7FUW6_9LILI</name>
<organism evidence="1 2">
    <name type="scientific">Musa troglodytarum</name>
    <name type="common">fe'i banana</name>
    <dbReference type="NCBI Taxonomy" id="320322"/>
    <lineage>
        <taxon>Eukaryota</taxon>
        <taxon>Viridiplantae</taxon>
        <taxon>Streptophyta</taxon>
        <taxon>Embryophyta</taxon>
        <taxon>Tracheophyta</taxon>
        <taxon>Spermatophyta</taxon>
        <taxon>Magnoliopsida</taxon>
        <taxon>Liliopsida</taxon>
        <taxon>Zingiberales</taxon>
        <taxon>Musaceae</taxon>
        <taxon>Musa</taxon>
    </lineage>
</organism>